<evidence type="ECO:0000313" key="9">
    <source>
        <dbReference type="EMBL" id="MCL7047639.1"/>
    </source>
</evidence>
<feature type="transmembrane region" description="Helical" evidence="7">
    <location>
        <begin position="239"/>
        <end position="260"/>
    </location>
</feature>
<comment type="subcellular location">
    <subcellularLocation>
        <location evidence="1">Membrane</location>
        <topology evidence="1">Multi-pass membrane protein</topology>
    </subcellularLocation>
</comment>
<name>A0AA42B1G9_PAPNU</name>
<accession>A0AA42B1G9</accession>
<keyword evidence="3" id="KW-0677">Repeat</keyword>
<dbReference type="AlphaFoldDB" id="A0AA42B1G9"/>
<feature type="transmembrane region" description="Helical" evidence="7">
    <location>
        <begin position="338"/>
        <end position="359"/>
    </location>
</feature>
<evidence type="ECO:0000256" key="6">
    <source>
        <dbReference type="ARBA" id="ARBA00023136"/>
    </source>
</evidence>
<dbReference type="EMBL" id="JAJJMA010295269">
    <property type="protein sequence ID" value="MCL7047639.1"/>
    <property type="molecule type" value="Genomic_DNA"/>
</dbReference>
<evidence type="ECO:0000256" key="1">
    <source>
        <dbReference type="ARBA" id="ARBA00004141"/>
    </source>
</evidence>
<dbReference type="PANTHER" id="PTHR24186">
    <property type="entry name" value="PROTEIN PHOSPHATASE 1 REGULATORY SUBUNIT"/>
    <property type="match status" value="1"/>
</dbReference>
<keyword evidence="5" id="KW-0040">ANK repeat</keyword>
<feature type="transmembrane region" description="Helical" evidence="7">
    <location>
        <begin position="201"/>
        <end position="227"/>
    </location>
</feature>
<evidence type="ECO:0000256" key="7">
    <source>
        <dbReference type="SAM" id="Phobius"/>
    </source>
</evidence>
<keyword evidence="4 7" id="KW-1133">Transmembrane helix</keyword>
<keyword evidence="10" id="KW-1185">Reference proteome</keyword>
<evidence type="ECO:0000256" key="3">
    <source>
        <dbReference type="ARBA" id="ARBA00022737"/>
    </source>
</evidence>
<evidence type="ECO:0000256" key="2">
    <source>
        <dbReference type="ARBA" id="ARBA00022692"/>
    </source>
</evidence>
<feature type="non-terminal residue" evidence="9">
    <location>
        <position position="1"/>
    </location>
</feature>
<dbReference type="GO" id="GO:0005886">
    <property type="term" value="C:plasma membrane"/>
    <property type="evidence" value="ECO:0007669"/>
    <property type="project" value="TreeGrafter"/>
</dbReference>
<comment type="caution">
    <text evidence="9">The sequence shown here is derived from an EMBL/GenBank/DDBJ whole genome shotgun (WGS) entry which is preliminary data.</text>
</comment>
<evidence type="ECO:0000256" key="4">
    <source>
        <dbReference type="ARBA" id="ARBA00022989"/>
    </source>
</evidence>
<dbReference type="Proteomes" id="UP001177140">
    <property type="component" value="Unassembled WGS sequence"/>
</dbReference>
<evidence type="ECO:0000259" key="8">
    <source>
        <dbReference type="Pfam" id="PF13962"/>
    </source>
</evidence>
<feature type="transmembrane region" description="Helical" evidence="7">
    <location>
        <begin position="272"/>
        <end position="294"/>
    </location>
</feature>
<keyword evidence="6 7" id="KW-0472">Membrane</keyword>
<sequence length="360" mass="41391">YINFLVESNIGIDVNILNNEGVKALHMLTETVRNNLKIGSYDMNKEKNASQIWLKEKVNALVVVATLVAGIAFQAAMNPPGGVFQENSKIEFTENPFIFTYYLRSVSKSTKYSSRPGRYLDQQQLNLSRNFTDSDSFLIDMLKILDADTYRSHSVMGKSPGIVLNHEQWNKVISKYKLKFSPYIIQYAGTPVLAYKNPRIYALYMTYNAIAFLVSVMTIVVLVISGFDSKSSTNHQVRVLIGMMIVSVTAWLLSFITVFLSMSTPFYINHPLLNQAFIISIATLVVCISGYNLIKVKHWIKILWWKIMRTDRLIDQFQREYSALDSDHHIRLMSKEMFLRFMPVFYFILLATLLLPYLYG</sequence>
<feature type="transmembrane region" description="Helical" evidence="7">
    <location>
        <begin position="58"/>
        <end position="77"/>
    </location>
</feature>
<dbReference type="PANTHER" id="PTHR24186:SF37">
    <property type="entry name" value="PGG DOMAIN-CONTAINING PROTEIN"/>
    <property type="match status" value="1"/>
</dbReference>
<organism evidence="9 10">
    <name type="scientific">Papaver nudicaule</name>
    <name type="common">Iceland poppy</name>
    <dbReference type="NCBI Taxonomy" id="74823"/>
    <lineage>
        <taxon>Eukaryota</taxon>
        <taxon>Viridiplantae</taxon>
        <taxon>Streptophyta</taxon>
        <taxon>Embryophyta</taxon>
        <taxon>Tracheophyta</taxon>
        <taxon>Spermatophyta</taxon>
        <taxon>Magnoliopsida</taxon>
        <taxon>Ranunculales</taxon>
        <taxon>Papaveraceae</taxon>
        <taxon>Papaveroideae</taxon>
        <taxon>Papaver</taxon>
    </lineage>
</organism>
<dbReference type="InterPro" id="IPR026961">
    <property type="entry name" value="PGG_dom"/>
</dbReference>
<feature type="domain" description="PGG" evidence="8">
    <location>
        <begin position="53"/>
        <end position="89"/>
    </location>
</feature>
<evidence type="ECO:0000313" key="10">
    <source>
        <dbReference type="Proteomes" id="UP001177140"/>
    </source>
</evidence>
<evidence type="ECO:0000256" key="5">
    <source>
        <dbReference type="ARBA" id="ARBA00023043"/>
    </source>
</evidence>
<gene>
    <name evidence="9" type="ORF">MKW94_026109</name>
</gene>
<reference evidence="9" key="1">
    <citation type="submission" date="2022-03" db="EMBL/GenBank/DDBJ databases">
        <title>A functionally conserved STORR gene fusion in Papaver species that diverged 16.8 million years ago.</title>
        <authorList>
            <person name="Catania T."/>
        </authorList>
    </citation>
    <scope>NUCLEOTIDE SEQUENCE</scope>
    <source>
        <strain evidence="9">S-191538</strain>
    </source>
</reference>
<protein>
    <recommendedName>
        <fullName evidence="8">PGG domain-containing protein</fullName>
    </recommendedName>
</protein>
<keyword evidence="2 7" id="KW-0812">Transmembrane</keyword>
<feature type="domain" description="PGG" evidence="8">
    <location>
        <begin position="187"/>
        <end position="258"/>
    </location>
</feature>
<proteinExistence type="predicted"/>
<dbReference type="Pfam" id="PF13962">
    <property type="entry name" value="PGG"/>
    <property type="match status" value="2"/>
</dbReference>